<gene>
    <name evidence="1" type="ORF">SEA_ESPERER_67</name>
</gene>
<name>A0A291AW50_9CAUD</name>
<evidence type="ECO:0000313" key="2">
    <source>
        <dbReference type="Proteomes" id="UP000224529"/>
    </source>
</evidence>
<reference evidence="1 2" key="1">
    <citation type="submission" date="2017-07" db="EMBL/GenBank/DDBJ databases">
        <authorList>
            <person name="Rivas D.E."/>
            <person name="Bowden S.M."/>
            <person name="Garcia C.R."/>
            <person name="Layton S."/>
            <person name="Bhuiyan S."/>
            <person name="Nayek S."/>
            <person name="Lamson-Kim T."/>
            <person name="Hughes L.E."/>
            <person name="Garlena R.A."/>
            <person name="Russell D.A."/>
            <person name="Pope W.H."/>
            <person name="Jacobs-Sera D."/>
            <person name="Hendrix R.W."/>
            <person name="Hatfull G.F."/>
        </authorList>
    </citation>
    <scope>NUCLEOTIDE SEQUENCE [LARGE SCALE GENOMIC DNA]</scope>
</reference>
<proteinExistence type="predicted"/>
<organism evidence="1 2">
    <name type="scientific">Streptomyces phage Esperer</name>
    <dbReference type="NCBI Taxonomy" id="2024290"/>
    <lineage>
        <taxon>Viruses</taxon>
        <taxon>Duplodnaviria</taxon>
        <taxon>Heunggongvirae</taxon>
        <taxon>Uroviricota</taxon>
        <taxon>Caudoviricetes</taxon>
        <taxon>Arquatrovirinae</taxon>
        <taxon>Likavirus</taxon>
        <taxon>Likavirus aaronocolus</taxon>
    </lineage>
</organism>
<accession>A0A291AW50</accession>
<evidence type="ECO:0000313" key="1">
    <source>
        <dbReference type="EMBL" id="ATE85247.1"/>
    </source>
</evidence>
<protein>
    <submittedName>
        <fullName evidence="1">OCR-like antirestriction protein</fullName>
    </submittedName>
</protein>
<dbReference type="EMBL" id="MF541407">
    <property type="protein sequence ID" value="ATE85247.1"/>
    <property type="molecule type" value="Genomic_DNA"/>
</dbReference>
<dbReference type="Proteomes" id="UP000224529">
    <property type="component" value="Segment"/>
</dbReference>
<sequence>MQHRTCDERTEQVSILNEIKKYGAYRLARLADTGNPAEHWSAGAKLLTGVRDSVIEAVEYELDDSVTLAEAAEAVRDGDSLGEIADGAPSIYTAELWNQFHDLSAWQEDLEELGGEPTNDLSKQAGLAVYLIAYRLASVLLEEIIENDEEN</sequence>